<keyword evidence="12" id="KW-1185">Reference proteome</keyword>
<comment type="subcellular location">
    <subcellularLocation>
        <location evidence="1">Cell membrane</location>
        <topology evidence="1">Multi-pass membrane protein</topology>
    </subcellularLocation>
</comment>
<dbReference type="EMBL" id="JQBW01000005">
    <property type="protein sequence ID" value="KRN59339.1"/>
    <property type="molecule type" value="Genomic_DNA"/>
</dbReference>
<evidence type="ECO:0000256" key="1">
    <source>
        <dbReference type="ARBA" id="ARBA00004651"/>
    </source>
</evidence>
<dbReference type="PANTHER" id="PTHR32502:SF8">
    <property type="entry name" value="N-ACETYLGALACTOSAMINE PERMEASE IIC COMPONENT 1"/>
    <property type="match status" value="1"/>
</dbReference>
<evidence type="ECO:0000256" key="2">
    <source>
        <dbReference type="ARBA" id="ARBA00022448"/>
    </source>
</evidence>
<evidence type="ECO:0000256" key="3">
    <source>
        <dbReference type="ARBA" id="ARBA00022475"/>
    </source>
</evidence>
<protein>
    <submittedName>
        <fullName evidence="11">Uncharacterized protein</fullName>
    </submittedName>
</protein>
<reference evidence="11 12" key="1">
    <citation type="journal article" date="2015" name="Genome Announc.">
        <title>Expanding the biotechnology potential of lactobacilli through comparative genomics of 213 strains and associated genera.</title>
        <authorList>
            <person name="Sun Z."/>
            <person name="Harris H.M."/>
            <person name="McCann A."/>
            <person name="Guo C."/>
            <person name="Argimon S."/>
            <person name="Zhang W."/>
            <person name="Yang X."/>
            <person name="Jeffery I.B."/>
            <person name="Cooney J.C."/>
            <person name="Kagawa T.F."/>
            <person name="Liu W."/>
            <person name="Song Y."/>
            <person name="Salvetti E."/>
            <person name="Wrobel A."/>
            <person name="Rasinkangas P."/>
            <person name="Parkhill J."/>
            <person name="Rea M.C."/>
            <person name="O'Sullivan O."/>
            <person name="Ritari J."/>
            <person name="Douillard F.P."/>
            <person name="Paul Ross R."/>
            <person name="Yang R."/>
            <person name="Briner A.E."/>
            <person name="Felis G.E."/>
            <person name="de Vos W.M."/>
            <person name="Barrangou R."/>
            <person name="Klaenhammer T.R."/>
            <person name="Caufield P.W."/>
            <person name="Cui Y."/>
            <person name="Zhang H."/>
            <person name="O'Toole P.W."/>
        </authorList>
    </citation>
    <scope>NUCLEOTIDE SEQUENCE [LARGE SCALE GENOMIC DNA]</scope>
    <source>
        <strain evidence="11 12">DSM 17896</strain>
    </source>
</reference>
<dbReference type="InterPro" id="IPR050303">
    <property type="entry name" value="GatZ_KbaZ_carbometab"/>
</dbReference>
<evidence type="ECO:0000256" key="4">
    <source>
        <dbReference type="ARBA" id="ARBA00022597"/>
    </source>
</evidence>
<keyword evidence="6 10" id="KW-0812">Transmembrane</keyword>
<comment type="caution">
    <text evidence="11">The sequence shown here is derived from an EMBL/GenBank/DDBJ whole genome shotgun (WGS) entry which is preliminary data.</text>
</comment>
<dbReference type="PANTHER" id="PTHR32502">
    <property type="entry name" value="N-ACETYLGALACTOSAMINE PERMEASE II COMPONENT-RELATED"/>
    <property type="match status" value="1"/>
</dbReference>
<organism evidence="11 12">
    <name type="scientific">Limosilactobacillus secaliphilus</name>
    <dbReference type="NCBI Taxonomy" id="396268"/>
    <lineage>
        <taxon>Bacteria</taxon>
        <taxon>Bacillati</taxon>
        <taxon>Bacillota</taxon>
        <taxon>Bacilli</taxon>
        <taxon>Lactobacillales</taxon>
        <taxon>Lactobacillaceae</taxon>
        <taxon>Limosilactobacillus</taxon>
    </lineage>
</organism>
<evidence type="ECO:0000256" key="9">
    <source>
        <dbReference type="SAM" id="MobiDB-lite"/>
    </source>
</evidence>
<keyword evidence="7 10" id="KW-1133">Transmembrane helix</keyword>
<accession>A0A0R2I333</accession>
<evidence type="ECO:0000256" key="8">
    <source>
        <dbReference type="ARBA" id="ARBA00023136"/>
    </source>
</evidence>
<dbReference type="PROSITE" id="PS51106">
    <property type="entry name" value="PTS_EIIC_TYPE_4"/>
    <property type="match status" value="1"/>
</dbReference>
<sequence length="272" mass="28852">MLTHALLAFVAVFICFGGNYLTGQSMLERPLVVGLVTGLLMGDMRQGILMGASLEAIFLGNVNIGGVISAEPVTATVISTTFAITAGVSKGAALTLAIPIGMLAAFVVMFLKNVFFNIFAPVLDRIAAEGNERKINALQWGTWVFYYCIISAVSFIGVLAGSGPVNAFVTHIPKVVMNGLNAAGGLLPAVGFAMLMKLLWNNKLAVFYLLGFVLTAYMKLPAVAVAAIGIVICVVVAQSDMRYNKLASEGVKSNQSSNAHESKEEEEEDFFS</sequence>
<keyword evidence="3" id="KW-1003">Cell membrane</keyword>
<dbReference type="OrthoDB" id="7058816at2"/>
<feature type="region of interest" description="Disordered" evidence="9">
    <location>
        <begin position="249"/>
        <end position="272"/>
    </location>
</feature>
<gene>
    <name evidence="11" type="ORF">IV45_GL001490</name>
</gene>
<evidence type="ECO:0000256" key="7">
    <source>
        <dbReference type="ARBA" id="ARBA00022989"/>
    </source>
</evidence>
<evidence type="ECO:0000256" key="10">
    <source>
        <dbReference type="SAM" id="Phobius"/>
    </source>
</evidence>
<name>A0A0R2I333_9LACO</name>
<feature type="transmembrane region" description="Helical" evidence="10">
    <location>
        <begin position="144"/>
        <end position="168"/>
    </location>
</feature>
<dbReference type="Proteomes" id="UP000050934">
    <property type="component" value="Unassembled WGS sequence"/>
</dbReference>
<dbReference type="AlphaFoldDB" id="A0A0R2I333"/>
<feature type="transmembrane region" description="Helical" evidence="10">
    <location>
        <begin position="206"/>
        <end position="237"/>
    </location>
</feature>
<evidence type="ECO:0000256" key="5">
    <source>
        <dbReference type="ARBA" id="ARBA00022683"/>
    </source>
</evidence>
<keyword evidence="5" id="KW-0598">Phosphotransferase system</keyword>
<dbReference type="GO" id="GO:0005886">
    <property type="term" value="C:plasma membrane"/>
    <property type="evidence" value="ECO:0007669"/>
    <property type="project" value="UniProtKB-SubCell"/>
</dbReference>
<dbReference type="Pfam" id="PF03609">
    <property type="entry name" value="EII-Sor"/>
    <property type="match status" value="1"/>
</dbReference>
<dbReference type="PATRIC" id="fig|396268.3.peg.1511"/>
<keyword evidence="4" id="KW-0762">Sugar transport</keyword>
<evidence type="ECO:0000313" key="11">
    <source>
        <dbReference type="EMBL" id="KRN59339.1"/>
    </source>
</evidence>
<feature type="transmembrane region" description="Helical" evidence="10">
    <location>
        <begin position="91"/>
        <end position="111"/>
    </location>
</feature>
<keyword evidence="2" id="KW-0813">Transport</keyword>
<dbReference type="GO" id="GO:0009401">
    <property type="term" value="P:phosphoenolpyruvate-dependent sugar phosphotransferase system"/>
    <property type="evidence" value="ECO:0007669"/>
    <property type="project" value="UniProtKB-KW"/>
</dbReference>
<evidence type="ECO:0000313" key="12">
    <source>
        <dbReference type="Proteomes" id="UP000050934"/>
    </source>
</evidence>
<feature type="transmembrane region" description="Helical" evidence="10">
    <location>
        <begin position="180"/>
        <end position="200"/>
    </location>
</feature>
<proteinExistence type="predicted"/>
<feature type="transmembrane region" description="Helical" evidence="10">
    <location>
        <begin position="47"/>
        <end position="70"/>
    </location>
</feature>
<dbReference type="STRING" id="396268.IV45_GL001490"/>
<dbReference type="RefSeq" id="WP_057740150.1">
    <property type="nucleotide sequence ID" value="NZ_JQBW01000005.1"/>
</dbReference>
<dbReference type="InterPro" id="IPR004700">
    <property type="entry name" value="PTS_IIC_man"/>
</dbReference>
<evidence type="ECO:0000256" key="6">
    <source>
        <dbReference type="ARBA" id="ARBA00022692"/>
    </source>
</evidence>
<keyword evidence="8 10" id="KW-0472">Membrane</keyword>